<dbReference type="RefSeq" id="WP_183828700.1">
    <property type="nucleotide sequence ID" value="NZ_JACIGW010000008.1"/>
</dbReference>
<dbReference type="GO" id="GO:0033214">
    <property type="term" value="P:siderophore-iron import into cell"/>
    <property type="evidence" value="ECO:0007669"/>
    <property type="project" value="TreeGrafter"/>
</dbReference>
<dbReference type="EMBL" id="JACIGW010000008">
    <property type="protein sequence ID" value="MBB4351048.1"/>
    <property type="molecule type" value="Genomic_DNA"/>
</dbReference>
<organism evidence="9 12">
    <name type="scientific">Aliirhizobium cellulosilyticum</name>
    <dbReference type="NCBI Taxonomy" id="393664"/>
    <lineage>
        <taxon>Bacteria</taxon>
        <taxon>Pseudomonadati</taxon>
        <taxon>Pseudomonadota</taxon>
        <taxon>Alphaproteobacteria</taxon>
        <taxon>Hyphomicrobiales</taxon>
        <taxon>Rhizobiaceae</taxon>
        <taxon>Aliirhizobium</taxon>
    </lineage>
</organism>
<evidence type="ECO:0000256" key="3">
    <source>
        <dbReference type="ARBA" id="ARBA00022448"/>
    </source>
</evidence>
<dbReference type="GO" id="GO:0022857">
    <property type="term" value="F:transmembrane transporter activity"/>
    <property type="evidence" value="ECO:0007669"/>
    <property type="project" value="InterPro"/>
</dbReference>
<dbReference type="CDD" id="cd06550">
    <property type="entry name" value="TM_ABC_iron-siderophores_like"/>
    <property type="match status" value="1"/>
</dbReference>
<feature type="transmembrane region" description="Helical" evidence="8">
    <location>
        <begin position="88"/>
        <end position="106"/>
    </location>
</feature>
<feature type="transmembrane region" description="Helical" evidence="8">
    <location>
        <begin position="221"/>
        <end position="239"/>
    </location>
</feature>
<name>A0A7W6WS14_9HYPH</name>
<evidence type="ECO:0000256" key="2">
    <source>
        <dbReference type="ARBA" id="ARBA00007935"/>
    </source>
</evidence>
<feature type="transmembrane region" description="Helical" evidence="8">
    <location>
        <begin position="170"/>
        <end position="190"/>
    </location>
</feature>
<keyword evidence="4" id="KW-1003">Cell membrane</keyword>
<dbReference type="SUPFAM" id="SSF81345">
    <property type="entry name" value="ABC transporter involved in vitamin B12 uptake, BtuC"/>
    <property type="match status" value="1"/>
</dbReference>
<keyword evidence="13" id="KW-1185">Reference proteome</keyword>
<reference evidence="12 13" key="1">
    <citation type="submission" date="2020-08" db="EMBL/GenBank/DDBJ databases">
        <title>Genomic Encyclopedia of Type Strains, Phase IV (KMG-V): Genome sequencing to study the core and pangenomes of soil and plant-associated prokaryotes.</title>
        <authorList>
            <person name="Whitman W."/>
        </authorList>
    </citation>
    <scope>NUCLEOTIDE SEQUENCE [LARGE SCALE GENOMIC DNA]</scope>
    <source>
        <strain evidence="10 13">SEMIA 444</strain>
        <strain evidence="9 12">SEMIA 448</strain>
        <strain evidence="11 14">SEMIA 452</strain>
    </source>
</reference>
<feature type="transmembrane region" description="Helical" evidence="8">
    <location>
        <begin position="259"/>
        <end position="288"/>
    </location>
</feature>
<dbReference type="Pfam" id="PF01032">
    <property type="entry name" value="FecCD"/>
    <property type="match status" value="1"/>
</dbReference>
<dbReference type="AlphaFoldDB" id="A0A7W6WS14"/>
<keyword evidence="5 8" id="KW-0812">Transmembrane</keyword>
<feature type="transmembrane region" description="Helical" evidence="8">
    <location>
        <begin position="300"/>
        <end position="321"/>
    </location>
</feature>
<accession>A0A7W6WS14</accession>
<dbReference type="EMBL" id="JACIGY010000009">
    <property type="protein sequence ID" value="MBB4414376.1"/>
    <property type="molecule type" value="Genomic_DNA"/>
</dbReference>
<dbReference type="PANTHER" id="PTHR30472:SF24">
    <property type="entry name" value="FERRIC ENTEROBACTIN TRANSPORT SYSTEM PERMEASE PROTEIN FEPG"/>
    <property type="match status" value="1"/>
</dbReference>
<feature type="transmembrane region" description="Helical" evidence="8">
    <location>
        <begin position="144"/>
        <end position="163"/>
    </location>
</feature>
<evidence type="ECO:0000256" key="7">
    <source>
        <dbReference type="ARBA" id="ARBA00023136"/>
    </source>
</evidence>
<dbReference type="Gene3D" id="1.10.3470.10">
    <property type="entry name" value="ABC transporter involved in vitamin B12 uptake, BtuC"/>
    <property type="match status" value="1"/>
</dbReference>
<evidence type="ECO:0000313" key="13">
    <source>
        <dbReference type="Proteomes" id="UP000524535"/>
    </source>
</evidence>
<evidence type="ECO:0000313" key="11">
    <source>
        <dbReference type="EMBL" id="MBB4448992.1"/>
    </source>
</evidence>
<comment type="similarity">
    <text evidence="2">Belongs to the binding-protein-dependent transport system permease family. FecCD subfamily.</text>
</comment>
<keyword evidence="7 8" id="KW-0472">Membrane</keyword>
<protein>
    <submittedName>
        <fullName evidence="9">Iron complex transport system permease protein</fullName>
    </submittedName>
</protein>
<evidence type="ECO:0000313" key="10">
    <source>
        <dbReference type="EMBL" id="MBB4414376.1"/>
    </source>
</evidence>
<feature type="transmembrane region" description="Helical" evidence="8">
    <location>
        <begin position="34"/>
        <end position="53"/>
    </location>
</feature>
<dbReference type="Proteomes" id="UP000520770">
    <property type="component" value="Unassembled WGS sequence"/>
</dbReference>
<keyword evidence="6 8" id="KW-1133">Transmembrane helix</keyword>
<feature type="transmembrane region" description="Helical" evidence="8">
    <location>
        <begin position="327"/>
        <end position="348"/>
    </location>
</feature>
<gene>
    <name evidence="10" type="ORF">GGE31_004918</name>
    <name evidence="9" type="ORF">GGE33_004826</name>
    <name evidence="11" type="ORF">GGE35_004842</name>
</gene>
<dbReference type="InterPro" id="IPR037294">
    <property type="entry name" value="ABC_BtuC-like"/>
</dbReference>
<feature type="transmembrane region" description="Helical" evidence="8">
    <location>
        <begin position="118"/>
        <end position="138"/>
    </location>
</feature>
<dbReference type="Proteomes" id="UP000524535">
    <property type="component" value="Unassembled WGS sequence"/>
</dbReference>
<dbReference type="EMBL" id="JACIHM010000009">
    <property type="protein sequence ID" value="MBB4448992.1"/>
    <property type="molecule type" value="Genomic_DNA"/>
</dbReference>
<evidence type="ECO:0000313" key="12">
    <source>
        <dbReference type="Proteomes" id="UP000520770"/>
    </source>
</evidence>
<dbReference type="Proteomes" id="UP000576087">
    <property type="component" value="Unassembled WGS sequence"/>
</dbReference>
<dbReference type="GO" id="GO:0005886">
    <property type="term" value="C:plasma membrane"/>
    <property type="evidence" value="ECO:0007669"/>
    <property type="project" value="UniProtKB-SubCell"/>
</dbReference>
<evidence type="ECO:0000313" key="9">
    <source>
        <dbReference type="EMBL" id="MBB4351048.1"/>
    </source>
</evidence>
<comment type="subcellular location">
    <subcellularLocation>
        <location evidence="1">Cell membrane</location>
        <topology evidence="1">Multi-pass membrane protein</topology>
    </subcellularLocation>
</comment>
<evidence type="ECO:0000256" key="1">
    <source>
        <dbReference type="ARBA" id="ARBA00004651"/>
    </source>
</evidence>
<comment type="caution">
    <text evidence="9">The sequence shown here is derived from an EMBL/GenBank/DDBJ whole genome shotgun (WGS) entry which is preliminary data.</text>
</comment>
<evidence type="ECO:0000313" key="14">
    <source>
        <dbReference type="Proteomes" id="UP000576087"/>
    </source>
</evidence>
<dbReference type="InterPro" id="IPR000522">
    <property type="entry name" value="ABC_transptr_permease_BtuC"/>
</dbReference>
<evidence type="ECO:0000256" key="6">
    <source>
        <dbReference type="ARBA" id="ARBA00022989"/>
    </source>
</evidence>
<dbReference type="PANTHER" id="PTHR30472">
    <property type="entry name" value="FERRIC ENTEROBACTIN TRANSPORT SYSTEM PERMEASE PROTEIN"/>
    <property type="match status" value="1"/>
</dbReference>
<sequence>MNDHEKTVVEFGRSVLRLRCLSERLSVRVDAARLVVGAGILLMAGIVTITSLMSGTYPIPAIQVVRTLLDTEDETLRMIVVEWRLPRVALAFLLGSCLGMSGAIFQSLTRNPLGSPDIIGFSAGSYTGALIVILLFSGGYYETAAGALVGGIATASLVYLLAWRQGVQGCRLIIVGIGVAAMLGAFNAWMIREADLQVAMSAAIWGAGSLNGLGVEQLIPVMLAVAILVPATLLFSRPLRQLEMGDDMARASGVDANRSRLVLMVLGVALTAIVTAAAGPISFIALVAPQIARRLTRSAGPTLGTSGLAGGLLLLIADWAAQHALGVQLPVGVMTVSIGGLYFLFLLLREGRK</sequence>
<keyword evidence="3" id="KW-0813">Transport</keyword>
<evidence type="ECO:0000256" key="8">
    <source>
        <dbReference type="SAM" id="Phobius"/>
    </source>
</evidence>
<proteinExistence type="inferred from homology"/>
<evidence type="ECO:0000256" key="5">
    <source>
        <dbReference type="ARBA" id="ARBA00022692"/>
    </source>
</evidence>
<evidence type="ECO:0000256" key="4">
    <source>
        <dbReference type="ARBA" id="ARBA00022475"/>
    </source>
</evidence>